<dbReference type="EMBL" id="MEYI01000004">
    <property type="protein sequence ID" value="OGD24380.1"/>
    <property type="molecule type" value="Genomic_DNA"/>
</dbReference>
<evidence type="ECO:0000256" key="1">
    <source>
        <dbReference type="SAM" id="Phobius"/>
    </source>
</evidence>
<protein>
    <submittedName>
        <fullName evidence="2">Uncharacterized protein</fullName>
    </submittedName>
</protein>
<reference evidence="2 3" key="1">
    <citation type="journal article" date="2016" name="Nat. Commun.">
        <title>Thousands of microbial genomes shed light on interconnected biogeochemical processes in an aquifer system.</title>
        <authorList>
            <person name="Anantharaman K."/>
            <person name="Brown C.T."/>
            <person name="Hug L.A."/>
            <person name="Sharon I."/>
            <person name="Castelle C.J."/>
            <person name="Probst A.J."/>
            <person name="Thomas B.C."/>
            <person name="Singh A."/>
            <person name="Wilkins M.J."/>
            <person name="Karaoz U."/>
            <person name="Brodie E.L."/>
            <person name="Williams K.H."/>
            <person name="Hubbard S.S."/>
            <person name="Banfield J.F."/>
        </authorList>
    </citation>
    <scope>NUCLEOTIDE SEQUENCE [LARGE SCALE GENOMIC DNA]</scope>
</reference>
<feature type="transmembrane region" description="Helical" evidence="1">
    <location>
        <begin position="20"/>
        <end position="37"/>
    </location>
</feature>
<sequence>METKETKLALLKNALTQKSAVRVAIIILIAFMAWYQFNGAEKDMLALLKTDTSSLVHSARTFLASSLDDTKLSTGSEETAIETDHINATWQFKKAQAGESVWGMYAETVKGNEEIAFQTQVINGLKNITLIQNNISMDLASNNSLIMGQEYSFLSADAIATYAGKVKEANEKLQGGAHPDELSSDLQLAYQLANAPSYQFVYSLSVDTLYSAYQ</sequence>
<evidence type="ECO:0000313" key="2">
    <source>
        <dbReference type="EMBL" id="OGD24380.1"/>
    </source>
</evidence>
<comment type="caution">
    <text evidence="2">The sequence shown here is derived from an EMBL/GenBank/DDBJ whole genome shotgun (WGS) entry which is preliminary data.</text>
</comment>
<keyword evidence="1" id="KW-0812">Transmembrane</keyword>
<keyword evidence="1" id="KW-0472">Membrane</keyword>
<dbReference type="Proteomes" id="UP000176639">
    <property type="component" value="Unassembled WGS sequence"/>
</dbReference>
<accession>A0A1F5B1A0</accession>
<gene>
    <name evidence="2" type="ORF">A2Z10_00335</name>
</gene>
<dbReference type="AlphaFoldDB" id="A0A1F5B1A0"/>
<organism evidence="2 3">
    <name type="scientific">Candidatus Azambacteria bacterium RBG_16_47_10</name>
    <dbReference type="NCBI Taxonomy" id="1797292"/>
    <lineage>
        <taxon>Bacteria</taxon>
        <taxon>Candidatus Azamiibacteriota</taxon>
    </lineage>
</organism>
<proteinExistence type="predicted"/>
<name>A0A1F5B1A0_9BACT</name>
<evidence type="ECO:0000313" key="3">
    <source>
        <dbReference type="Proteomes" id="UP000176639"/>
    </source>
</evidence>
<keyword evidence="1" id="KW-1133">Transmembrane helix</keyword>